<dbReference type="GO" id="GO:0004673">
    <property type="term" value="F:protein histidine kinase activity"/>
    <property type="evidence" value="ECO:0007669"/>
    <property type="project" value="UniProtKB-EC"/>
</dbReference>
<dbReference type="EMBL" id="AUWY01000108">
    <property type="protein sequence ID" value="EQB31242.1"/>
    <property type="molecule type" value="Genomic_DNA"/>
</dbReference>
<proteinExistence type="predicted"/>
<evidence type="ECO:0000256" key="7">
    <source>
        <dbReference type="ARBA" id="ARBA00022840"/>
    </source>
</evidence>
<evidence type="ECO:0000313" key="10">
    <source>
        <dbReference type="Proteomes" id="UP000015523"/>
    </source>
</evidence>
<dbReference type="STRING" id="1346791.M529_16005"/>
<keyword evidence="10" id="KW-1185">Reference proteome</keyword>
<dbReference type="Proteomes" id="UP000015523">
    <property type="component" value="Unassembled WGS sequence"/>
</dbReference>
<name>T0J342_9SPHN</name>
<dbReference type="InterPro" id="IPR011102">
    <property type="entry name" value="Sig_transdc_His_kinase_HWE"/>
</dbReference>
<organism evidence="9 10">
    <name type="scientific">Sphingobium ummariense RL-3</name>
    <dbReference type="NCBI Taxonomy" id="1346791"/>
    <lineage>
        <taxon>Bacteria</taxon>
        <taxon>Pseudomonadati</taxon>
        <taxon>Pseudomonadota</taxon>
        <taxon>Alphaproteobacteria</taxon>
        <taxon>Sphingomonadales</taxon>
        <taxon>Sphingomonadaceae</taxon>
        <taxon>Sphingobium</taxon>
    </lineage>
</organism>
<evidence type="ECO:0000256" key="1">
    <source>
        <dbReference type="ARBA" id="ARBA00000085"/>
    </source>
</evidence>
<dbReference type="PATRIC" id="fig|1346791.3.peg.3083"/>
<dbReference type="PANTHER" id="PTHR41523">
    <property type="entry name" value="TWO-COMPONENT SYSTEM SENSOR PROTEIN"/>
    <property type="match status" value="1"/>
</dbReference>
<reference evidence="9 10" key="1">
    <citation type="journal article" date="2013" name="Genome Announc.">
        <title>Draft Genome Sequence of Sphingobium ummariense Strain RL-3, a Hexachlorocyclohexane-Degrading Bacterium.</title>
        <authorList>
            <person name="Kohli P."/>
            <person name="Dua A."/>
            <person name="Sangwan N."/>
            <person name="Oldach P."/>
            <person name="Khurana J.P."/>
            <person name="Lal R."/>
        </authorList>
    </citation>
    <scope>NUCLEOTIDE SEQUENCE [LARGE SCALE GENOMIC DNA]</scope>
    <source>
        <strain evidence="9 10">RL-3</strain>
    </source>
</reference>
<dbReference type="AlphaFoldDB" id="T0J342"/>
<dbReference type="GO" id="GO:0005524">
    <property type="term" value="F:ATP binding"/>
    <property type="evidence" value="ECO:0007669"/>
    <property type="project" value="UniProtKB-KW"/>
</dbReference>
<evidence type="ECO:0000313" key="9">
    <source>
        <dbReference type="EMBL" id="EQB31242.1"/>
    </source>
</evidence>
<dbReference type="PANTHER" id="PTHR41523:SF7">
    <property type="entry name" value="HISTIDINE KINASE"/>
    <property type="match status" value="1"/>
</dbReference>
<dbReference type="eggNOG" id="COG3920">
    <property type="taxonomic scope" value="Bacteria"/>
</dbReference>
<dbReference type="EC" id="2.7.13.3" evidence="2"/>
<evidence type="ECO:0000259" key="8">
    <source>
        <dbReference type="SMART" id="SM00911"/>
    </source>
</evidence>
<keyword evidence="5" id="KW-0547">Nucleotide-binding</keyword>
<dbReference type="Pfam" id="PF07536">
    <property type="entry name" value="HWE_HK"/>
    <property type="match status" value="1"/>
</dbReference>
<evidence type="ECO:0000256" key="5">
    <source>
        <dbReference type="ARBA" id="ARBA00022741"/>
    </source>
</evidence>
<dbReference type="RefSeq" id="WP_021318868.1">
    <property type="nucleotide sequence ID" value="NZ_AUWY01000108.1"/>
</dbReference>
<dbReference type="InterPro" id="IPR036890">
    <property type="entry name" value="HATPase_C_sf"/>
</dbReference>
<evidence type="ECO:0000256" key="4">
    <source>
        <dbReference type="ARBA" id="ARBA00022679"/>
    </source>
</evidence>
<dbReference type="Gene3D" id="3.30.450.20">
    <property type="entry name" value="PAS domain"/>
    <property type="match status" value="1"/>
</dbReference>
<evidence type="ECO:0000256" key="6">
    <source>
        <dbReference type="ARBA" id="ARBA00022777"/>
    </source>
</evidence>
<comment type="catalytic activity">
    <reaction evidence="1">
        <text>ATP + protein L-histidine = ADP + protein N-phospho-L-histidine.</text>
        <dbReference type="EC" id="2.7.13.3"/>
    </reaction>
</comment>
<feature type="domain" description="Signal transduction histidine kinase HWE region" evidence="8">
    <location>
        <begin position="107"/>
        <end position="189"/>
    </location>
</feature>
<keyword evidence="3" id="KW-0597">Phosphoprotein</keyword>
<keyword evidence="4" id="KW-0808">Transferase</keyword>
<keyword evidence="7" id="KW-0067">ATP-binding</keyword>
<comment type="caution">
    <text evidence="9">The sequence shown here is derived from an EMBL/GenBank/DDBJ whole genome shotgun (WGS) entry which is preliminary data.</text>
</comment>
<gene>
    <name evidence="9" type="ORF">M529_16005</name>
</gene>
<sequence>MINANAAVAGIIDTDPIGKRFEDAFPLDFPIGSAIMHPDDLVALANDGHAVKGLEASANFTDPPKDLLVSVAPLRLAGEQIGGCVITLIDLTERKAIEKRQALLMRELDHRVKNTLAMVLSISGRTIAGSADLADFRTRFTSRIQALAATHDLLVDASWGGLNLPTVIQTELAPYVSSTGPRLLLRNMDRSVSPDVGIAFGLVVHELATNAVKYGALSRESGIVTVEGSLRDDRLFEVVWSESGGPPVAEPSHRGFGQTLIARSLKRGGNTGASITFAPDGVVCRMILPIEG</sequence>
<dbReference type="SUPFAM" id="SSF55874">
    <property type="entry name" value="ATPase domain of HSP90 chaperone/DNA topoisomerase II/histidine kinase"/>
    <property type="match status" value="1"/>
</dbReference>
<accession>T0J342</accession>
<evidence type="ECO:0000256" key="2">
    <source>
        <dbReference type="ARBA" id="ARBA00012438"/>
    </source>
</evidence>
<dbReference type="OrthoDB" id="9760752at2"/>
<protein>
    <recommendedName>
        <fullName evidence="2">histidine kinase</fullName>
        <ecNumber evidence="2">2.7.13.3</ecNumber>
    </recommendedName>
</protein>
<keyword evidence="6" id="KW-0418">Kinase</keyword>
<dbReference type="SMART" id="SM00911">
    <property type="entry name" value="HWE_HK"/>
    <property type="match status" value="1"/>
</dbReference>
<dbReference type="Gene3D" id="3.30.565.10">
    <property type="entry name" value="Histidine kinase-like ATPase, C-terminal domain"/>
    <property type="match status" value="1"/>
</dbReference>
<evidence type="ECO:0000256" key="3">
    <source>
        <dbReference type="ARBA" id="ARBA00022553"/>
    </source>
</evidence>